<evidence type="ECO:0000259" key="4">
    <source>
        <dbReference type="PROSITE" id="PS50949"/>
    </source>
</evidence>
<dbReference type="Pfam" id="PF00392">
    <property type="entry name" value="GntR"/>
    <property type="match status" value="1"/>
</dbReference>
<dbReference type="PRINTS" id="PR00035">
    <property type="entry name" value="HTHGNTR"/>
</dbReference>
<evidence type="ECO:0000313" key="6">
    <source>
        <dbReference type="Proteomes" id="UP001501671"/>
    </source>
</evidence>
<dbReference type="PANTHER" id="PTHR43537">
    <property type="entry name" value="TRANSCRIPTIONAL REGULATOR, GNTR FAMILY"/>
    <property type="match status" value="1"/>
</dbReference>
<dbReference type="InterPro" id="IPR000485">
    <property type="entry name" value="AsnC-type_HTH_dom"/>
</dbReference>
<gene>
    <name evidence="5" type="ORF">GCM10023144_23570</name>
</gene>
<evidence type="ECO:0000256" key="2">
    <source>
        <dbReference type="ARBA" id="ARBA00023125"/>
    </source>
</evidence>
<dbReference type="InterPro" id="IPR011711">
    <property type="entry name" value="GntR_C"/>
</dbReference>
<dbReference type="SUPFAM" id="SSF46785">
    <property type="entry name" value="Winged helix' DNA-binding domain"/>
    <property type="match status" value="1"/>
</dbReference>
<dbReference type="CDD" id="cd07377">
    <property type="entry name" value="WHTH_GntR"/>
    <property type="match status" value="1"/>
</dbReference>
<dbReference type="SMART" id="SM00345">
    <property type="entry name" value="HTH_GNTR"/>
    <property type="match status" value="1"/>
</dbReference>
<dbReference type="RefSeq" id="WP_345249840.1">
    <property type="nucleotide sequence ID" value="NZ_BAABFO010000010.1"/>
</dbReference>
<dbReference type="PRINTS" id="PR00033">
    <property type="entry name" value="HTHASNC"/>
</dbReference>
<dbReference type="Gene3D" id="1.10.10.10">
    <property type="entry name" value="Winged helix-like DNA-binding domain superfamily/Winged helix DNA-binding domain"/>
    <property type="match status" value="1"/>
</dbReference>
<sequence length="221" mass="24599">MPDAKTVGRTAGSRSDHAYQYVRSAIRNGDLAPGTRLRETELAELLGLSRTPVREALGRLESEGLVANEPGRGLIVTELDHGMISELYVMREVLEGTAARLAARHASDVEIATLREIADRDDALRGDAERLAANNRYFHETLYRCAHNRYLLKTLNSLQESMALLGPTTLEVPERAATSTGEHQEVVAALEARDPDLAEKLTREHIRASYKVRLSRLWPTF</sequence>
<dbReference type="SUPFAM" id="SSF48008">
    <property type="entry name" value="GntR ligand-binding domain-like"/>
    <property type="match status" value="1"/>
</dbReference>
<evidence type="ECO:0000256" key="1">
    <source>
        <dbReference type="ARBA" id="ARBA00023015"/>
    </source>
</evidence>
<accession>A0ABP8H1B2</accession>
<protein>
    <submittedName>
        <fullName evidence="5">GntR family transcriptional regulator</fullName>
    </submittedName>
</protein>
<comment type="caution">
    <text evidence="5">The sequence shown here is derived from an EMBL/GenBank/DDBJ whole genome shotgun (WGS) entry which is preliminary data.</text>
</comment>
<dbReference type="InterPro" id="IPR008920">
    <property type="entry name" value="TF_FadR/GntR_C"/>
</dbReference>
<dbReference type="PANTHER" id="PTHR43537:SF49">
    <property type="entry name" value="TRANSCRIPTIONAL REGULATORY PROTEIN"/>
    <property type="match status" value="1"/>
</dbReference>
<organism evidence="5 6">
    <name type="scientific">Pigmentiphaga soli</name>
    <dbReference type="NCBI Taxonomy" id="1007095"/>
    <lineage>
        <taxon>Bacteria</taxon>
        <taxon>Pseudomonadati</taxon>
        <taxon>Pseudomonadota</taxon>
        <taxon>Betaproteobacteria</taxon>
        <taxon>Burkholderiales</taxon>
        <taxon>Alcaligenaceae</taxon>
        <taxon>Pigmentiphaga</taxon>
    </lineage>
</organism>
<dbReference type="Pfam" id="PF07729">
    <property type="entry name" value="FCD"/>
    <property type="match status" value="1"/>
</dbReference>
<dbReference type="InterPro" id="IPR000524">
    <property type="entry name" value="Tscrpt_reg_HTH_GntR"/>
</dbReference>
<evidence type="ECO:0000313" key="5">
    <source>
        <dbReference type="EMBL" id="GAA4332945.1"/>
    </source>
</evidence>
<dbReference type="EMBL" id="BAABFO010000010">
    <property type="protein sequence ID" value="GAA4332945.1"/>
    <property type="molecule type" value="Genomic_DNA"/>
</dbReference>
<evidence type="ECO:0000256" key="3">
    <source>
        <dbReference type="ARBA" id="ARBA00023163"/>
    </source>
</evidence>
<dbReference type="SMART" id="SM00895">
    <property type="entry name" value="FCD"/>
    <property type="match status" value="1"/>
</dbReference>
<keyword evidence="1" id="KW-0805">Transcription regulation</keyword>
<reference evidence="6" key="1">
    <citation type="journal article" date="2019" name="Int. J. Syst. Evol. Microbiol.">
        <title>The Global Catalogue of Microorganisms (GCM) 10K type strain sequencing project: providing services to taxonomists for standard genome sequencing and annotation.</title>
        <authorList>
            <consortium name="The Broad Institute Genomics Platform"/>
            <consortium name="The Broad Institute Genome Sequencing Center for Infectious Disease"/>
            <person name="Wu L."/>
            <person name="Ma J."/>
        </authorList>
    </citation>
    <scope>NUCLEOTIDE SEQUENCE [LARGE SCALE GENOMIC DNA]</scope>
    <source>
        <strain evidence="6">JCM 17666</strain>
    </source>
</reference>
<dbReference type="Proteomes" id="UP001501671">
    <property type="component" value="Unassembled WGS sequence"/>
</dbReference>
<proteinExistence type="predicted"/>
<dbReference type="Gene3D" id="1.20.120.530">
    <property type="entry name" value="GntR ligand-binding domain-like"/>
    <property type="match status" value="1"/>
</dbReference>
<dbReference type="PROSITE" id="PS50949">
    <property type="entry name" value="HTH_GNTR"/>
    <property type="match status" value="1"/>
</dbReference>
<name>A0ABP8H1B2_9BURK</name>
<feature type="domain" description="HTH gntR-type" evidence="4">
    <location>
        <begin position="12"/>
        <end position="79"/>
    </location>
</feature>
<dbReference type="InterPro" id="IPR036390">
    <property type="entry name" value="WH_DNA-bd_sf"/>
</dbReference>
<keyword evidence="2" id="KW-0238">DNA-binding</keyword>
<keyword evidence="6" id="KW-1185">Reference proteome</keyword>
<keyword evidence="3" id="KW-0804">Transcription</keyword>
<dbReference type="InterPro" id="IPR036388">
    <property type="entry name" value="WH-like_DNA-bd_sf"/>
</dbReference>